<sequence>MNQIDLVSINKIAEKRPVILFNNAGIGRSTGQELIVQLGFKQVEIVAFSMGGCPAQMLALNYPTLMRRLILIRSLPTNQNMYEGIGPGVVLPPPEPFQGIRMAHDRESQEATLLEFCCHSSETSQAAVRATFRRMLEARDDWSDLIDTDDTRRQIQAFAKFMSPQCSSEGLYERFHELRAPVLIIRVFTSFQMLAGHAPHWQYPEEFAELVDCFFCAEDTLKVPEMPVNWVRWINGTDLVSLSSLVVDPASCTSMPVTVHRITVQALLCVDNSVPKDTKQPSRTQVDRHSSKIRKTDKVLKVISPLD</sequence>
<keyword evidence="1" id="KW-0378">Hydrolase</keyword>
<gene>
    <name evidence="1" type="ORF">BDP81DRAFT_453867</name>
</gene>
<proteinExistence type="predicted"/>
<evidence type="ECO:0000313" key="2">
    <source>
        <dbReference type="Proteomes" id="UP001243989"/>
    </source>
</evidence>
<organism evidence="1 2">
    <name type="scientific">Colletotrichum phormii</name>
    <dbReference type="NCBI Taxonomy" id="359342"/>
    <lineage>
        <taxon>Eukaryota</taxon>
        <taxon>Fungi</taxon>
        <taxon>Dikarya</taxon>
        <taxon>Ascomycota</taxon>
        <taxon>Pezizomycotina</taxon>
        <taxon>Sordariomycetes</taxon>
        <taxon>Hypocreomycetidae</taxon>
        <taxon>Glomerellales</taxon>
        <taxon>Glomerellaceae</taxon>
        <taxon>Colletotrichum</taxon>
        <taxon>Colletotrichum acutatum species complex</taxon>
    </lineage>
</organism>
<reference evidence="1" key="1">
    <citation type="submission" date="2021-06" db="EMBL/GenBank/DDBJ databases">
        <title>Comparative genomics, transcriptomics and evolutionary studies reveal genomic signatures of adaptation to plant cell wall in hemibiotrophic fungi.</title>
        <authorList>
            <consortium name="DOE Joint Genome Institute"/>
            <person name="Baroncelli R."/>
            <person name="Diaz J.F."/>
            <person name="Benocci T."/>
            <person name="Peng M."/>
            <person name="Battaglia E."/>
            <person name="Haridas S."/>
            <person name="Andreopoulos W."/>
            <person name="Labutti K."/>
            <person name="Pangilinan J."/>
            <person name="Floch G.L."/>
            <person name="Makela M.R."/>
            <person name="Henrissat B."/>
            <person name="Grigoriev I.V."/>
            <person name="Crouch J.A."/>
            <person name="De Vries R.P."/>
            <person name="Sukno S.A."/>
            <person name="Thon M.R."/>
        </authorList>
    </citation>
    <scope>NUCLEOTIDE SEQUENCE</scope>
    <source>
        <strain evidence="1">CBS 102054</strain>
    </source>
</reference>
<dbReference type="InterPro" id="IPR029058">
    <property type="entry name" value="AB_hydrolase_fold"/>
</dbReference>
<dbReference type="SUPFAM" id="SSF53474">
    <property type="entry name" value="alpha/beta-Hydrolases"/>
    <property type="match status" value="1"/>
</dbReference>
<accession>A0AAJ0EAS3</accession>
<evidence type="ECO:0000313" key="1">
    <source>
        <dbReference type="EMBL" id="KAK1624255.1"/>
    </source>
</evidence>
<dbReference type="Proteomes" id="UP001243989">
    <property type="component" value="Unassembled WGS sequence"/>
</dbReference>
<protein>
    <submittedName>
        <fullName evidence="1">Alpha/Beta hydrolase protein</fullName>
    </submittedName>
</protein>
<dbReference type="EMBL" id="JAHMHQ010000025">
    <property type="protein sequence ID" value="KAK1624255.1"/>
    <property type="molecule type" value="Genomic_DNA"/>
</dbReference>
<dbReference type="AlphaFoldDB" id="A0AAJ0EAS3"/>
<comment type="caution">
    <text evidence="1">The sequence shown here is derived from an EMBL/GenBank/DDBJ whole genome shotgun (WGS) entry which is preliminary data.</text>
</comment>
<dbReference type="GO" id="GO:0016787">
    <property type="term" value="F:hydrolase activity"/>
    <property type="evidence" value="ECO:0007669"/>
    <property type="project" value="UniProtKB-KW"/>
</dbReference>
<dbReference type="Gene3D" id="3.40.50.1820">
    <property type="entry name" value="alpha/beta hydrolase"/>
    <property type="match status" value="1"/>
</dbReference>
<dbReference type="RefSeq" id="XP_060440250.1">
    <property type="nucleotide sequence ID" value="XM_060592871.1"/>
</dbReference>
<keyword evidence="2" id="KW-1185">Reference proteome</keyword>
<dbReference type="GeneID" id="85477733"/>
<name>A0AAJ0EAS3_9PEZI</name>